<dbReference type="EMBL" id="CM023475">
    <property type="protein sequence ID" value="KAH7945640.1"/>
    <property type="molecule type" value="Genomic_DNA"/>
</dbReference>
<dbReference type="Proteomes" id="UP000821865">
    <property type="component" value="Chromosome 6"/>
</dbReference>
<sequence>MTNQDNQDIEASCPPLLSKSWYKTPRLLTKENYIYVCDEITEDKKKPNIDIILTQFVEGLGNKWDIVSVRPFYGLLKLIVPGLALYATPENLKLREKMRVGMEDLGPVFSTRTSPVGITVPEEAIELPETPITGPDYAGKENKVFLATIYVNKVDKGMIPSGSNMSARLSEWMKVQRCHSRNYRSKLSFQSRRQHLKSSSQQNSSHNSQKPVLFKLHALVKSTSWRQMAFPFYF</sequence>
<name>A0ACB8CLC3_DERSI</name>
<comment type="caution">
    <text evidence="1">The sequence shown here is derived from an EMBL/GenBank/DDBJ whole genome shotgun (WGS) entry which is preliminary data.</text>
</comment>
<gene>
    <name evidence="1" type="ORF">HPB49_013433</name>
</gene>
<proteinExistence type="predicted"/>
<organism evidence="1 2">
    <name type="scientific">Dermacentor silvarum</name>
    <name type="common">Tick</name>
    <dbReference type="NCBI Taxonomy" id="543639"/>
    <lineage>
        <taxon>Eukaryota</taxon>
        <taxon>Metazoa</taxon>
        <taxon>Ecdysozoa</taxon>
        <taxon>Arthropoda</taxon>
        <taxon>Chelicerata</taxon>
        <taxon>Arachnida</taxon>
        <taxon>Acari</taxon>
        <taxon>Parasitiformes</taxon>
        <taxon>Ixodida</taxon>
        <taxon>Ixodoidea</taxon>
        <taxon>Ixodidae</taxon>
        <taxon>Rhipicephalinae</taxon>
        <taxon>Dermacentor</taxon>
    </lineage>
</organism>
<reference evidence="1" key="1">
    <citation type="submission" date="2020-05" db="EMBL/GenBank/DDBJ databases">
        <title>Large-scale comparative analyses of tick genomes elucidate their genetic diversity and vector capacities.</title>
        <authorList>
            <person name="Jia N."/>
            <person name="Wang J."/>
            <person name="Shi W."/>
            <person name="Du L."/>
            <person name="Sun Y."/>
            <person name="Zhan W."/>
            <person name="Jiang J."/>
            <person name="Wang Q."/>
            <person name="Zhang B."/>
            <person name="Ji P."/>
            <person name="Sakyi L.B."/>
            <person name="Cui X."/>
            <person name="Yuan T."/>
            <person name="Jiang B."/>
            <person name="Yang W."/>
            <person name="Lam T.T.-Y."/>
            <person name="Chang Q."/>
            <person name="Ding S."/>
            <person name="Wang X."/>
            <person name="Zhu J."/>
            <person name="Ruan X."/>
            <person name="Zhao L."/>
            <person name="Wei J."/>
            <person name="Que T."/>
            <person name="Du C."/>
            <person name="Cheng J."/>
            <person name="Dai P."/>
            <person name="Han X."/>
            <person name="Huang E."/>
            <person name="Gao Y."/>
            <person name="Liu J."/>
            <person name="Shao H."/>
            <person name="Ye R."/>
            <person name="Li L."/>
            <person name="Wei W."/>
            <person name="Wang X."/>
            <person name="Wang C."/>
            <person name="Yang T."/>
            <person name="Huo Q."/>
            <person name="Li W."/>
            <person name="Guo W."/>
            <person name="Chen H."/>
            <person name="Zhou L."/>
            <person name="Ni X."/>
            <person name="Tian J."/>
            <person name="Zhou Y."/>
            <person name="Sheng Y."/>
            <person name="Liu T."/>
            <person name="Pan Y."/>
            <person name="Xia L."/>
            <person name="Li J."/>
            <person name="Zhao F."/>
            <person name="Cao W."/>
        </authorList>
    </citation>
    <scope>NUCLEOTIDE SEQUENCE</scope>
    <source>
        <strain evidence="1">Dsil-2018</strain>
    </source>
</reference>
<protein>
    <submittedName>
        <fullName evidence="1">Uncharacterized protein</fullName>
    </submittedName>
</protein>
<evidence type="ECO:0000313" key="2">
    <source>
        <dbReference type="Proteomes" id="UP000821865"/>
    </source>
</evidence>
<keyword evidence="2" id="KW-1185">Reference proteome</keyword>
<accession>A0ACB8CLC3</accession>
<evidence type="ECO:0000313" key="1">
    <source>
        <dbReference type="EMBL" id="KAH7945640.1"/>
    </source>
</evidence>